<organism evidence="8 9">
    <name type="scientific">Haloglomus irregulare</name>
    <dbReference type="NCBI Taxonomy" id="2234134"/>
    <lineage>
        <taxon>Archaea</taxon>
        <taxon>Methanobacteriati</taxon>
        <taxon>Methanobacteriota</taxon>
        <taxon>Stenosarchaea group</taxon>
        <taxon>Halobacteria</taxon>
        <taxon>Halobacteriales</taxon>
        <taxon>Natronomonadaceae</taxon>
        <taxon>Haloglomus</taxon>
    </lineage>
</organism>
<dbReference type="PROSITE" id="PS51151">
    <property type="entry name" value="NAC_AB"/>
    <property type="match status" value="1"/>
</dbReference>
<dbReference type="InterPro" id="IPR005231">
    <property type="entry name" value="NAC_arc"/>
</dbReference>
<protein>
    <recommendedName>
        <fullName evidence="4 5">Nascent polypeptide-associated complex protein</fullName>
    </recommendedName>
</protein>
<comment type="subunit">
    <text evidence="4">Homodimer. Interacts with the ribosome. Binds ribosomal RNA.</text>
</comment>
<dbReference type="SMART" id="SM01407">
    <property type="entry name" value="NAC"/>
    <property type="match status" value="1"/>
</dbReference>
<comment type="function">
    <text evidence="4">Contacts the emerging nascent chain on the ribosome.</text>
</comment>
<keyword evidence="3 4" id="KW-0653">Protein transport</keyword>
<dbReference type="AlphaFoldDB" id="A0A554N8T5"/>
<evidence type="ECO:0000256" key="5">
    <source>
        <dbReference type="NCBIfam" id="TIGR00264"/>
    </source>
</evidence>
<feature type="domain" description="NAC-A/B" evidence="7">
    <location>
        <begin position="6"/>
        <end position="73"/>
    </location>
</feature>
<dbReference type="OrthoDB" id="53273at2157"/>
<dbReference type="GO" id="GO:0003723">
    <property type="term" value="F:RNA binding"/>
    <property type="evidence" value="ECO:0007669"/>
    <property type="project" value="UniProtKB-UniRule"/>
</dbReference>
<keyword evidence="2 4" id="KW-0694">RNA-binding</keyword>
<dbReference type="SUPFAM" id="SSF46934">
    <property type="entry name" value="UBA-like"/>
    <property type="match status" value="1"/>
</dbReference>
<evidence type="ECO:0000313" key="8">
    <source>
        <dbReference type="EMBL" id="TSD13360.1"/>
    </source>
</evidence>
<evidence type="ECO:0000256" key="4">
    <source>
        <dbReference type="HAMAP-Rule" id="MF_00814"/>
    </source>
</evidence>
<gene>
    <name evidence="4" type="primary">nac</name>
    <name evidence="8" type="ORF">DP107_12775</name>
</gene>
<accession>A0A554N8T5</accession>
<evidence type="ECO:0000256" key="1">
    <source>
        <dbReference type="ARBA" id="ARBA00022448"/>
    </source>
</evidence>
<evidence type="ECO:0000313" key="9">
    <source>
        <dbReference type="Proteomes" id="UP000319894"/>
    </source>
</evidence>
<dbReference type="Gene3D" id="1.10.8.10">
    <property type="entry name" value="DNA helicase RuvA subunit, C-terminal domain"/>
    <property type="match status" value="1"/>
</dbReference>
<evidence type="ECO:0000256" key="3">
    <source>
        <dbReference type="ARBA" id="ARBA00022927"/>
    </source>
</evidence>
<proteinExistence type="inferred from homology"/>
<keyword evidence="9" id="KW-1185">Reference proteome</keyword>
<dbReference type="InParanoid" id="A0A554N8T5"/>
<evidence type="ECO:0000256" key="6">
    <source>
        <dbReference type="SAM" id="MobiDB-lite"/>
    </source>
</evidence>
<dbReference type="NCBIfam" id="TIGR00264">
    <property type="entry name" value="archaeal-type nascent polypeptide-associated complex protein"/>
    <property type="match status" value="1"/>
</dbReference>
<sequence length="140" mass="14488">MFGGGGLNPRKMKQMMEQMGIDLEDIDAEEVVIRTPDEDLVFTDAEVQKMDAQGQATYQVVGTPESRPRGEGATAVGSGASDGSESESGADAEAETGGSPDIPDSDVEIVAARTGASEDTAREALEETGGDLAAAVEHLE</sequence>
<dbReference type="Pfam" id="PF14555">
    <property type="entry name" value="UBA_4"/>
    <property type="match status" value="1"/>
</dbReference>
<dbReference type="FunCoup" id="A0A554N8T5">
    <property type="interactions" value="70"/>
</dbReference>
<dbReference type="Proteomes" id="UP000319894">
    <property type="component" value="Unassembled WGS sequence"/>
</dbReference>
<dbReference type="EMBL" id="QMDX01000008">
    <property type="protein sequence ID" value="TSD13360.1"/>
    <property type="molecule type" value="Genomic_DNA"/>
</dbReference>
<dbReference type="GO" id="GO:0015031">
    <property type="term" value="P:protein transport"/>
    <property type="evidence" value="ECO:0007669"/>
    <property type="project" value="UniProtKB-UniRule"/>
</dbReference>
<dbReference type="RefSeq" id="WP_144262547.1">
    <property type="nucleotide sequence ID" value="NZ_QMDX01000008.1"/>
</dbReference>
<comment type="similarity">
    <text evidence="4">Belongs to the NAC-alpha family.</text>
</comment>
<dbReference type="Pfam" id="PF01849">
    <property type="entry name" value="NAC"/>
    <property type="match status" value="1"/>
</dbReference>
<dbReference type="InterPro" id="IPR038187">
    <property type="entry name" value="NAC_A/B_dom_sf"/>
</dbReference>
<feature type="compositionally biased region" description="Acidic residues" evidence="6">
    <location>
        <begin position="84"/>
        <end position="94"/>
    </location>
</feature>
<dbReference type="InterPro" id="IPR002715">
    <property type="entry name" value="Nas_poly-pep-assoc_cplx_dom"/>
</dbReference>
<keyword evidence="1 4" id="KW-0813">Transport</keyword>
<evidence type="ECO:0000259" key="7">
    <source>
        <dbReference type="PROSITE" id="PS51151"/>
    </source>
</evidence>
<feature type="region of interest" description="Disordered" evidence="6">
    <location>
        <begin position="53"/>
        <end position="108"/>
    </location>
</feature>
<dbReference type="InterPro" id="IPR009060">
    <property type="entry name" value="UBA-like_sf"/>
</dbReference>
<dbReference type="Gene3D" id="2.20.70.30">
    <property type="entry name" value="Nascent polypeptide-associated complex domain"/>
    <property type="match status" value="1"/>
</dbReference>
<dbReference type="HAMAP" id="MF_00814">
    <property type="entry name" value="NAC_arch"/>
    <property type="match status" value="1"/>
</dbReference>
<comment type="caution">
    <text evidence="8">The sequence shown here is derived from an EMBL/GenBank/DDBJ whole genome shotgun (WGS) entry which is preliminary data.</text>
</comment>
<reference evidence="8 9" key="1">
    <citation type="submission" date="2018-06" db="EMBL/GenBank/DDBJ databases">
        <title>Natronomonas sp. F16-60 a new haloarchaeon isolated from a solar saltern of Isla Cristina, Huelva, Spain.</title>
        <authorList>
            <person name="Duran-Viseras A."/>
            <person name="Sanchez-Porro C."/>
            <person name="Ventosa A."/>
        </authorList>
    </citation>
    <scope>NUCLEOTIDE SEQUENCE [LARGE SCALE GENOMIC DNA]</scope>
    <source>
        <strain evidence="8 9">F16-60</strain>
    </source>
</reference>
<name>A0A554N8T5_9EURY</name>
<evidence type="ECO:0000256" key="2">
    <source>
        <dbReference type="ARBA" id="ARBA00022884"/>
    </source>
</evidence>